<accession>A0A078HU40</accession>
<sequence>MPPEVDNGPSPTGDLIKWLVKNIDREHAGPLLVKCLDSFEECPAAVSKLMVFFMETFKRNINKNFESVWKKMEIADSDFHKYCSLVMLDKVLEAFPQFLSRGDSEDMWTLVFGFLVQPDARLKNIRVRLLEGFSDAFEKRTSKNIQKGLGKLKRQVERMTLGNSVKRRLGDKQEIDVQRKKRK</sequence>
<dbReference type="AlphaFoldDB" id="A0A078HU40"/>
<dbReference type="PaxDb" id="3708-A0A078HU40"/>
<protein>
    <submittedName>
        <fullName evidence="1">BnaC04g00930D protein</fullName>
    </submittedName>
</protein>
<proteinExistence type="predicted"/>
<reference evidence="1 2" key="1">
    <citation type="journal article" date="2014" name="Science">
        <title>Plant genetics. Early allopolyploid evolution in the post-Neolithic Brassica napus oilseed genome.</title>
        <authorList>
            <person name="Chalhoub B."/>
            <person name="Denoeud F."/>
            <person name="Liu S."/>
            <person name="Parkin I.A."/>
            <person name="Tang H."/>
            <person name="Wang X."/>
            <person name="Chiquet J."/>
            <person name="Belcram H."/>
            <person name="Tong C."/>
            <person name="Samans B."/>
            <person name="Correa M."/>
            <person name="Da Silva C."/>
            <person name="Just J."/>
            <person name="Falentin C."/>
            <person name="Koh C.S."/>
            <person name="Le Clainche I."/>
            <person name="Bernard M."/>
            <person name="Bento P."/>
            <person name="Noel B."/>
            <person name="Labadie K."/>
            <person name="Alberti A."/>
            <person name="Charles M."/>
            <person name="Arnaud D."/>
            <person name="Guo H."/>
            <person name="Daviaud C."/>
            <person name="Alamery S."/>
            <person name="Jabbari K."/>
            <person name="Zhao M."/>
            <person name="Edger P.P."/>
            <person name="Chelaifa H."/>
            <person name="Tack D."/>
            <person name="Lassalle G."/>
            <person name="Mestiri I."/>
            <person name="Schnel N."/>
            <person name="Le Paslier M.C."/>
            <person name="Fan G."/>
            <person name="Renault V."/>
            <person name="Bayer P.E."/>
            <person name="Golicz A.A."/>
            <person name="Manoli S."/>
            <person name="Lee T.H."/>
            <person name="Thi V.H."/>
            <person name="Chalabi S."/>
            <person name="Hu Q."/>
            <person name="Fan C."/>
            <person name="Tollenaere R."/>
            <person name="Lu Y."/>
            <person name="Battail C."/>
            <person name="Shen J."/>
            <person name="Sidebottom C.H."/>
            <person name="Wang X."/>
            <person name="Canaguier A."/>
            <person name="Chauveau A."/>
            <person name="Berard A."/>
            <person name="Deniot G."/>
            <person name="Guan M."/>
            <person name="Liu Z."/>
            <person name="Sun F."/>
            <person name="Lim Y.P."/>
            <person name="Lyons E."/>
            <person name="Town C.D."/>
            <person name="Bancroft I."/>
            <person name="Wang X."/>
            <person name="Meng J."/>
            <person name="Ma J."/>
            <person name="Pires J.C."/>
            <person name="King G.J."/>
            <person name="Brunel D."/>
            <person name="Delourme R."/>
            <person name="Renard M."/>
            <person name="Aury J.M."/>
            <person name="Adams K.L."/>
            <person name="Batley J."/>
            <person name="Snowdon R.J."/>
            <person name="Tost J."/>
            <person name="Edwards D."/>
            <person name="Zhou Y."/>
            <person name="Hua W."/>
            <person name="Sharpe A.G."/>
            <person name="Paterson A.H."/>
            <person name="Guan C."/>
            <person name="Wincker P."/>
        </authorList>
    </citation>
    <scope>NUCLEOTIDE SEQUENCE [LARGE SCALE GENOMIC DNA]</scope>
    <source>
        <strain evidence="2">cv. Darmor-bzh</strain>
    </source>
</reference>
<dbReference type="OrthoDB" id="360653at2759"/>
<name>A0A078HU40_BRANA</name>
<keyword evidence="2" id="KW-1185">Reference proteome</keyword>
<dbReference type="STRING" id="3708.A0A078HU40"/>
<dbReference type="Gramene" id="CDY42015">
    <property type="protein sequence ID" value="CDY42015"/>
    <property type="gene ID" value="GSBRNA2T00074028001"/>
</dbReference>
<organism evidence="1 2">
    <name type="scientific">Brassica napus</name>
    <name type="common">Rape</name>
    <dbReference type="NCBI Taxonomy" id="3708"/>
    <lineage>
        <taxon>Eukaryota</taxon>
        <taxon>Viridiplantae</taxon>
        <taxon>Streptophyta</taxon>
        <taxon>Embryophyta</taxon>
        <taxon>Tracheophyta</taxon>
        <taxon>Spermatophyta</taxon>
        <taxon>Magnoliopsida</taxon>
        <taxon>eudicotyledons</taxon>
        <taxon>Gunneridae</taxon>
        <taxon>Pentapetalae</taxon>
        <taxon>rosids</taxon>
        <taxon>malvids</taxon>
        <taxon>Brassicales</taxon>
        <taxon>Brassicaceae</taxon>
        <taxon>Brassiceae</taxon>
        <taxon>Brassica</taxon>
    </lineage>
</organism>
<dbReference type="Proteomes" id="UP000028999">
    <property type="component" value="Unassembled WGS sequence"/>
</dbReference>
<dbReference type="SMR" id="A0A078HU40"/>
<evidence type="ECO:0000313" key="1">
    <source>
        <dbReference type="EMBL" id="CDY42015.1"/>
    </source>
</evidence>
<dbReference type="EMBL" id="LK032512">
    <property type="protein sequence ID" value="CDY42015.1"/>
    <property type="molecule type" value="Genomic_DNA"/>
</dbReference>
<evidence type="ECO:0000313" key="2">
    <source>
        <dbReference type="Proteomes" id="UP000028999"/>
    </source>
</evidence>
<gene>
    <name evidence="1" type="primary">BnaC04g00930D</name>
    <name evidence="1" type="ORF">GSBRNA2T00074028001</name>
</gene>